<proteinExistence type="predicted"/>
<dbReference type="RefSeq" id="XP_030978061.1">
    <property type="nucleotide sequence ID" value="XM_031129666.1"/>
</dbReference>
<organism evidence="1 2">
    <name type="scientific">Pyricularia grisea</name>
    <name type="common">Crabgrass-specific blast fungus</name>
    <name type="synonym">Magnaporthe grisea</name>
    <dbReference type="NCBI Taxonomy" id="148305"/>
    <lineage>
        <taxon>Eukaryota</taxon>
        <taxon>Fungi</taxon>
        <taxon>Dikarya</taxon>
        <taxon>Ascomycota</taxon>
        <taxon>Pezizomycotina</taxon>
        <taxon>Sordariomycetes</taxon>
        <taxon>Sordariomycetidae</taxon>
        <taxon>Magnaporthales</taxon>
        <taxon>Pyriculariaceae</taxon>
        <taxon>Pyricularia</taxon>
    </lineage>
</organism>
<evidence type="ECO:0000313" key="2">
    <source>
        <dbReference type="RefSeq" id="XP_030978061.1"/>
    </source>
</evidence>
<gene>
    <name evidence="2" type="ORF">PgNI_09684</name>
</gene>
<sequence>TSVCRDLFPAAAAPHSHLEYSNTGGEQAARSTLELFHGISCDIAESSLGGCPSPGGTSPVEMCR</sequence>
<reference evidence="2" key="3">
    <citation type="submission" date="2025-08" db="UniProtKB">
        <authorList>
            <consortium name="RefSeq"/>
        </authorList>
    </citation>
    <scope>IDENTIFICATION</scope>
    <source>
        <strain evidence="2">NI907</strain>
    </source>
</reference>
<keyword evidence="1" id="KW-1185">Reference proteome</keyword>
<dbReference type="AlphaFoldDB" id="A0A6P8AT24"/>
<dbReference type="Proteomes" id="UP000515153">
    <property type="component" value="Unplaced"/>
</dbReference>
<dbReference type="GeneID" id="41964574"/>
<protein>
    <submittedName>
        <fullName evidence="2">Uncharacterized protein</fullName>
    </submittedName>
</protein>
<accession>A0A6P8AT24</accession>
<reference evidence="2" key="2">
    <citation type="submission" date="2019-10" db="EMBL/GenBank/DDBJ databases">
        <authorList>
            <consortium name="NCBI Genome Project"/>
        </authorList>
    </citation>
    <scope>NUCLEOTIDE SEQUENCE</scope>
    <source>
        <strain evidence="2">NI907</strain>
    </source>
</reference>
<feature type="non-terminal residue" evidence="2">
    <location>
        <position position="1"/>
    </location>
</feature>
<evidence type="ECO:0000313" key="1">
    <source>
        <dbReference type="Proteomes" id="UP000515153"/>
    </source>
</evidence>
<dbReference type="KEGG" id="pgri:PgNI_09684"/>
<name>A0A6P8AT24_PYRGI</name>
<reference evidence="2" key="1">
    <citation type="journal article" date="2019" name="Mol. Biol. Evol.">
        <title>Blast fungal genomes show frequent chromosomal changes, gene gains and losses, and effector gene turnover.</title>
        <authorList>
            <person name="Gomez Luciano L.B."/>
            <person name="Jason Tsai I."/>
            <person name="Chuma I."/>
            <person name="Tosa Y."/>
            <person name="Chen Y.H."/>
            <person name="Li J.Y."/>
            <person name="Li M.Y."/>
            <person name="Jade Lu M.Y."/>
            <person name="Nakayashiki H."/>
            <person name="Li W.H."/>
        </authorList>
    </citation>
    <scope>NUCLEOTIDE SEQUENCE</scope>
    <source>
        <strain evidence="2">NI907</strain>
    </source>
</reference>